<keyword evidence="4" id="KW-0964">Secreted</keyword>
<dbReference type="FunFam" id="1.10.220.10:FF:000002">
    <property type="entry name" value="Annexin"/>
    <property type="match status" value="1"/>
</dbReference>
<reference evidence="10 11" key="1">
    <citation type="submission" date="2019-07" db="EMBL/GenBank/DDBJ databases">
        <authorList>
            <person name="Jastrzebski P J."/>
            <person name="Paukszto L."/>
            <person name="Jastrzebski P J."/>
        </authorList>
    </citation>
    <scope>NUCLEOTIDE SEQUENCE [LARGE SCALE GENOMIC DNA]</scope>
    <source>
        <strain evidence="10 11">WMS-il1</strain>
    </source>
</reference>
<dbReference type="Proteomes" id="UP000321570">
    <property type="component" value="Unassembled WGS sequence"/>
</dbReference>
<dbReference type="EMBL" id="CABIJS010000277">
    <property type="protein sequence ID" value="VUZ48264.1"/>
    <property type="molecule type" value="Genomic_DNA"/>
</dbReference>
<evidence type="ECO:0008006" key="12">
    <source>
        <dbReference type="Google" id="ProtNLM"/>
    </source>
</evidence>
<dbReference type="Pfam" id="PF00191">
    <property type="entry name" value="Annexin"/>
    <property type="match status" value="4"/>
</dbReference>
<evidence type="ECO:0000313" key="10">
    <source>
        <dbReference type="EMBL" id="VUZ48264.1"/>
    </source>
</evidence>
<keyword evidence="8" id="KW-0041">Annexin</keyword>
<evidence type="ECO:0000256" key="5">
    <source>
        <dbReference type="ARBA" id="ARBA00022723"/>
    </source>
</evidence>
<comment type="subcellular location">
    <subcellularLocation>
        <location evidence="1">Secreted</location>
    </subcellularLocation>
</comment>
<dbReference type="PROSITE" id="PS51897">
    <property type="entry name" value="ANNEXIN_2"/>
    <property type="match status" value="4"/>
</dbReference>
<evidence type="ECO:0000256" key="6">
    <source>
        <dbReference type="ARBA" id="ARBA00022737"/>
    </source>
</evidence>
<comment type="subunit">
    <text evidence="3">Homodimer.</text>
</comment>
<evidence type="ECO:0000256" key="8">
    <source>
        <dbReference type="ARBA" id="ARBA00023216"/>
    </source>
</evidence>
<dbReference type="SUPFAM" id="SSF47874">
    <property type="entry name" value="Annexin"/>
    <property type="match status" value="1"/>
</dbReference>
<dbReference type="InterPro" id="IPR001464">
    <property type="entry name" value="Annexin"/>
</dbReference>
<evidence type="ECO:0000256" key="9">
    <source>
        <dbReference type="ARBA" id="ARBA00023302"/>
    </source>
</evidence>
<keyword evidence="9" id="KW-0111">Calcium/phospholipid-binding</keyword>
<evidence type="ECO:0000256" key="7">
    <source>
        <dbReference type="ARBA" id="ARBA00022837"/>
    </source>
</evidence>
<dbReference type="GO" id="GO:0001786">
    <property type="term" value="F:phosphatidylserine binding"/>
    <property type="evidence" value="ECO:0007669"/>
    <property type="project" value="TreeGrafter"/>
</dbReference>
<keyword evidence="11" id="KW-1185">Reference proteome</keyword>
<dbReference type="GO" id="GO:0005544">
    <property type="term" value="F:calcium-dependent phospholipid binding"/>
    <property type="evidence" value="ECO:0007669"/>
    <property type="project" value="UniProtKB-KW"/>
</dbReference>
<keyword evidence="7" id="KW-0106">Calcium</keyword>
<protein>
    <recommendedName>
        <fullName evidence="12">Annexin</fullName>
    </recommendedName>
</protein>
<evidence type="ECO:0000256" key="2">
    <source>
        <dbReference type="ARBA" id="ARBA00007831"/>
    </source>
</evidence>
<dbReference type="Gene3D" id="1.10.220.10">
    <property type="entry name" value="Annexin"/>
    <property type="match status" value="4"/>
</dbReference>
<dbReference type="PANTHER" id="PTHR10502:SF102">
    <property type="entry name" value="ANNEXIN B11"/>
    <property type="match status" value="1"/>
</dbReference>
<dbReference type="AlphaFoldDB" id="A0A564YNZ4"/>
<comment type="similarity">
    <text evidence="2">Belongs to the annexin family.</text>
</comment>
<name>A0A564YNZ4_HYMDI</name>
<organism evidence="10 11">
    <name type="scientific">Hymenolepis diminuta</name>
    <name type="common">Rat tapeworm</name>
    <dbReference type="NCBI Taxonomy" id="6216"/>
    <lineage>
        <taxon>Eukaryota</taxon>
        <taxon>Metazoa</taxon>
        <taxon>Spiralia</taxon>
        <taxon>Lophotrochozoa</taxon>
        <taxon>Platyhelminthes</taxon>
        <taxon>Cestoda</taxon>
        <taxon>Eucestoda</taxon>
        <taxon>Cyclophyllidea</taxon>
        <taxon>Hymenolepididae</taxon>
        <taxon>Hymenolepis</taxon>
    </lineage>
</organism>
<dbReference type="GO" id="GO:0005576">
    <property type="term" value="C:extracellular region"/>
    <property type="evidence" value="ECO:0007669"/>
    <property type="project" value="UniProtKB-SubCell"/>
</dbReference>
<evidence type="ECO:0000256" key="3">
    <source>
        <dbReference type="ARBA" id="ARBA00011738"/>
    </source>
</evidence>
<dbReference type="InterPro" id="IPR037104">
    <property type="entry name" value="Annexin_sf"/>
</dbReference>
<keyword evidence="5" id="KW-0479">Metal-binding</keyword>
<dbReference type="FunFam" id="1.10.220.10:FF:000005">
    <property type="entry name" value="Annexin"/>
    <property type="match status" value="1"/>
</dbReference>
<evidence type="ECO:0000256" key="1">
    <source>
        <dbReference type="ARBA" id="ARBA00004613"/>
    </source>
</evidence>
<dbReference type="PANTHER" id="PTHR10502">
    <property type="entry name" value="ANNEXIN"/>
    <property type="match status" value="1"/>
</dbReference>
<dbReference type="PRINTS" id="PR00196">
    <property type="entry name" value="ANNEXIN"/>
</dbReference>
<dbReference type="InterPro" id="IPR018502">
    <property type="entry name" value="Annexin_repeat"/>
</dbReference>
<gene>
    <name evidence="10" type="ORF">WMSIL1_LOCUS7618</name>
</gene>
<proteinExistence type="inferred from homology"/>
<evidence type="ECO:0000256" key="4">
    <source>
        <dbReference type="ARBA" id="ARBA00022525"/>
    </source>
</evidence>
<sequence>MADDFNPTADVLALEKAMKGLGTDEQAIIDILANRTAKQRKKIAKLYKASYGRDLTHRLSQELSGKFKAVVLMSFLDRAHLNAKALFKAMDGAGTKEDVIIQILCTASNEEIAELRDAYEHILLEKHENLNRHNIEKDIISDLSGDLEKFIVAILQGAREEALDQKGAEADVEALYNAGEKKTGTDEDVFTRIFARNSYETLRVMDELYFKKAGHGLLKAISSELSGDYEKAISTVVKTAFKKEECIADFLHESMAGAGTKDEQLIRLVLAYAGDEMAEIKAIFLAKYKKPLEECIRSDTSGDYRKFLITLVSKY</sequence>
<dbReference type="SMART" id="SM00335">
    <property type="entry name" value="ANX"/>
    <property type="match status" value="4"/>
</dbReference>
<accession>A0A564YNZ4</accession>
<evidence type="ECO:0000313" key="11">
    <source>
        <dbReference type="Proteomes" id="UP000321570"/>
    </source>
</evidence>
<dbReference type="GO" id="GO:0005886">
    <property type="term" value="C:plasma membrane"/>
    <property type="evidence" value="ECO:0007669"/>
    <property type="project" value="TreeGrafter"/>
</dbReference>
<dbReference type="GO" id="GO:0005509">
    <property type="term" value="F:calcium ion binding"/>
    <property type="evidence" value="ECO:0007669"/>
    <property type="project" value="InterPro"/>
</dbReference>
<keyword evidence="6" id="KW-0677">Repeat</keyword>
<dbReference type="GO" id="GO:0005737">
    <property type="term" value="C:cytoplasm"/>
    <property type="evidence" value="ECO:0007669"/>
    <property type="project" value="TreeGrafter"/>
</dbReference>